<sequence length="210" mass="24053">MAEVKNCLGIRGRIGDYVLFRLGGKTFLKRRVKENKSNTEKQQVMRARFRAAVCFYQRLKEMPLKQVLSVATRGRCVSGYALFMKMNLKAFGADGRIADFALLQFTVGKRQRAYSLEGWIAPAGRVTLEWRNGWISELREGQDRLEVVVLKEECSFSPVLVSEGVTRNDRGACFWVAHKPGRKVHVYCYFVSPDGKELSQSQYVCLKERI</sequence>
<organism evidence="1 2">
    <name type="scientific">Butyricimonas hominis</name>
    <dbReference type="NCBI Taxonomy" id="2763032"/>
    <lineage>
        <taxon>Bacteria</taxon>
        <taxon>Pseudomonadati</taxon>
        <taxon>Bacteroidota</taxon>
        <taxon>Bacteroidia</taxon>
        <taxon>Bacteroidales</taxon>
        <taxon>Odoribacteraceae</taxon>
        <taxon>Butyricimonas</taxon>
    </lineage>
</organism>
<reference evidence="1 2" key="1">
    <citation type="submission" date="2020-08" db="EMBL/GenBank/DDBJ databases">
        <title>Genome public.</title>
        <authorList>
            <person name="Liu C."/>
            <person name="Sun Q."/>
        </authorList>
    </citation>
    <scope>NUCLEOTIDE SEQUENCE [LARGE SCALE GENOMIC DNA]</scope>
    <source>
        <strain evidence="1 2">NSJ-56</strain>
    </source>
</reference>
<name>A0ABR7D5Y4_9BACT</name>
<evidence type="ECO:0000313" key="2">
    <source>
        <dbReference type="Proteomes" id="UP000646484"/>
    </source>
</evidence>
<dbReference type="EMBL" id="JACOOH010000007">
    <property type="protein sequence ID" value="MBC5622710.1"/>
    <property type="molecule type" value="Genomic_DNA"/>
</dbReference>
<protein>
    <submittedName>
        <fullName evidence="1">Uncharacterized protein</fullName>
    </submittedName>
</protein>
<comment type="caution">
    <text evidence="1">The sequence shown here is derived from an EMBL/GenBank/DDBJ whole genome shotgun (WGS) entry which is preliminary data.</text>
</comment>
<keyword evidence="2" id="KW-1185">Reference proteome</keyword>
<dbReference type="Proteomes" id="UP000646484">
    <property type="component" value="Unassembled WGS sequence"/>
</dbReference>
<gene>
    <name evidence="1" type="ORF">H8S64_16580</name>
</gene>
<proteinExistence type="predicted"/>
<accession>A0ABR7D5Y4</accession>
<dbReference type="RefSeq" id="WP_186977524.1">
    <property type="nucleotide sequence ID" value="NZ_JACOOH010000007.1"/>
</dbReference>
<evidence type="ECO:0000313" key="1">
    <source>
        <dbReference type="EMBL" id="MBC5622710.1"/>
    </source>
</evidence>